<keyword evidence="2" id="KW-0813">Transport</keyword>
<dbReference type="Proteomes" id="UP000033869">
    <property type="component" value="Unassembled WGS sequence"/>
</dbReference>
<evidence type="ECO:0000256" key="1">
    <source>
        <dbReference type="ARBA" id="ARBA00005417"/>
    </source>
</evidence>
<dbReference type="GO" id="GO:0016887">
    <property type="term" value="F:ATP hydrolysis activity"/>
    <property type="evidence" value="ECO:0007669"/>
    <property type="project" value="InterPro"/>
</dbReference>
<dbReference type="PROSITE" id="PS50893">
    <property type="entry name" value="ABC_TRANSPORTER_2"/>
    <property type="match status" value="1"/>
</dbReference>
<evidence type="ECO:0000259" key="5">
    <source>
        <dbReference type="PROSITE" id="PS50893"/>
    </source>
</evidence>
<dbReference type="InterPro" id="IPR017871">
    <property type="entry name" value="ABC_transporter-like_CS"/>
</dbReference>
<comment type="caution">
    <text evidence="6">The sequence shown here is derived from an EMBL/GenBank/DDBJ whole genome shotgun (WGS) entry which is preliminary data.</text>
</comment>
<proteinExistence type="inferred from homology"/>
<dbReference type="InterPro" id="IPR003593">
    <property type="entry name" value="AAA+_ATPase"/>
</dbReference>
<evidence type="ECO:0000256" key="2">
    <source>
        <dbReference type="ARBA" id="ARBA00022448"/>
    </source>
</evidence>
<dbReference type="GO" id="GO:0098796">
    <property type="term" value="C:membrane protein complex"/>
    <property type="evidence" value="ECO:0007669"/>
    <property type="project" value="UniProtKB-ARBA"/>
</dbReference>
<dbReference type="Gene3D" id="3.40.50.300">
    <property type="entry name" value="P-loop containing nucleotide triphosphate hydrolases"/>
    <property type="match status" value="1"/>
</dbReference>
<dbReference type="CDD" id="cd03255">
    <property type="entry name" value="ABC_MJ0796_LolCDE_FtsE"/>
    <property type="match status" value="1"/>
</dbReference>
<dbReference type="SUPFAM" id="SSF52540">
    <property type="entry name" value="P-loop containing nucleoside triphosphate hydrolases"/>
    <property type="match status" value="1"/>
</dbReference>
<evidence type="ECO:0000256" key="4">
    <source>
        <dbReference type="ARBA" id="ARBA00022840"/>
    </source>
</evidence>
<dbReference type="PROSITE" id="PS00211">
    <property type="entry name" value="ABC_TRANSPORTER_1"/>
    <property type="match status" value="1"/>
</dbReference>
<protein>
    <submittedName>
        <fullName evidence="6">ABC transporter ATP-binding protein</fullName>
    </submittedName>
</protein>
<dbReference type="InterPro" id="IPR003439">
    <property type="entry name" value="ABC_transporter-like_ATP-bd"/>
</dbReference>
<keyword evidence="4 6" id="KW-0067">ATP-binding</keyword>
<dbReference type="PATRIC" id="fig|1618344.3.peg.834"/>
<dbReference type="PANTHER" id="PTHR42798:SF6">
    <property type="entry name" value="CELL DIVISION ATP-BINDING PROTEIN FTSE"/>
    <property type="match status" value="1"/>
</dbReference>
<gene>
    <name evidence="6" type="ORF">UU65_C0003G0175</name>
</gene>
<dbReference type="EMBL" id="LCBL01000003">
    <property type="protein sequence ID" value="KKS09120.1"/>
    <property type="molecule type" value="Genomic_DNA"/>
</dbReference>
<dbReference type="InterPro" id="IPR027417">
    <property type="entry name" value="P-loop_NTPase"/>
</dbReference>
<keyword evidence="3" id="KW-0547">Nucleotide-binding</keyword>
<dbReference type="SMART" id="SM00382">
    <property type="entry name" value="AAA"/>
    <property type="match status" value="1"/>
</dbReference>
<evidence type="ECO:0000313" key="7">
    <source>
        <dbReference type="Proteomes" id="UP000033869"/>
    </source>
</evidence>
<dbReference type="GO" id="GO:0005524">
    <property type="term" value="F:ATP binding"/>
    <property type="evidence" value="ECO:0007669"/>
    <property type="project" value="UniProtKB-KW"/>
</dbReference>
<comment type="similarity">
    <text evidence="1">Belongs to the ABC transporter superfamily.</text>
</comment>
<evidence type="ECO:0000313" key="6">
    <source>
        <dbReference type="EMBL" id="KKS09120.1"/>
    </source>
</evidence>
<dbReference type="Pfam" id="PF00005">
    <property type="entry name" value="ABC_tran"/>
    <property type="match status" value="1"/>
</dbReference>
<dbReference type="PANTHER" id="PTHR42798">
    <property type="entry name" value="LIPOPROTEIN-RELEASING SYSTEM ATP-BINDING PROTEIN LOLD"/>
    <property type="match status" value="1"/>
</dbReference>
<dbReference type="AlphaFoldDB" id="A0A0G0W816"/>
<name>A0A0G0W816_UNCC2</name>
<organism evidence="6 7">
    <name type="scientific">candidate division CPR2 bacterium GW2011_GWC1_41_48</name>
    <dbReference type="NCBI Taxonomy" id="1618344"/>
    <lineage>
        <taxon>Bacteria</taxon>
        <taxon>Bacteria division CPR2</taxon>
    </lineage>
</organism>
<dbReference type="FunFam" id="3.40.50.300:FF:000032">
    <property type="entry name" value="Export ABC transporter ATP-binding protein"/>
    <property type="match status" value="1"/>
</dbReference>
<evidence type="ECO:0000256" key="3">
    <source>
        <dbReference type="ARBA" id="ARBA00022741"/>
    </source>
</evidence>
<reference evidence="6 7" key="1">
    <citation type="journal article" date="2015" name="Nature">
        <title>rRNA introns, odd ribosomes, and small enigmatic genomes across a large radiation of phyla.</title>
        <authorList>
            <person name="Brown C.T."/>
            <person name="Hug L.A."/>
            <person name="Thomas B.C."/>
            <person name="Sharon I."/>
            <person name="Castelle C.J."/>
            <person name="Singh A."/>
            <person name="Wilkins M.J."/>
            <person name="Williams K.H."/>
            <person name="Banfield J.F."/>
        </authorList>
    </citation>
    <scope>NUCLEOTIDE SEQUENCE [LARGE SCALE GENOMIC DNA]</scope>
</reference>
<dbReference type="GO" id="GO:0022857">
    <property type="term" value="F:transmembrane transporter activity"/>
    <property type="evidence" value="ECO:0007669"/>
    <property type="project" value="UniProtKB-ARBA"/>
</dbReference>
<sequence length="226" mass="24932">MKTIIETKNLTKVFDAGKPIEVRAVQGIDFSLKEGELLMIMGPSGSGKTTFLTMLGGLLTPSSGNLLFLGKEMQKISPKYLTKFRRKNIGFIFQSFNLLSNLSAVENVMIAGFGVRDKKKKATELLIALGLEKRLNADINDLSGGERQRIAIARALMNDPTVILADEPTANLDKKTGREVMDLLSSVALDHGKSIIVVSHDDRIKSIANRIAYIEDGRLIKWEENN</sequence>
<dbReference type="InterPro" id="IPR017911">
    <property type="entry name" value="MacB-like_ATP-bd"/>
</dbReference>
<accession>A0A0G0W816</accession>
<feature type="domain" description="ABC transporter" evidence="5">
    <location>
        <begin position="5"/>
        <end position="226"/>
    </location>
</feature>